<evidence type="ECO:0000259" key="8">
    <source>
        <dbReference type="PROSITE" id="PS50893"/>
    </source>
</evidence>
<dbReference type="InterPro" id="IPR011527">
    <property type="entry name" value="ABC1_TM_dom"/>
</dbReference>
<name>A0ABU4HZV2_9ACTN</name>
<evidence type="ECO:0000259" key="9">
    <source>
        <dbReference type="PROSITE" id="PS50929"/>
    </source>
</evidence>
<evidence type="ECO:0000256" key="4">
    <source>
        <dbReference type="ARBA" id="ARBA00022840"/>
    </source>
</evidence>
<evidence type="ECO:0000256" key="3">
    <source>
        <dbReference type="ARBA" id="ARBA00022741"/>
    </source>
</evidence>
<keyword evidence="6 7" id="KW-0472">Membrane</keyword>
<keyword evidence="5 7" id="KW-1133">Transmembrane helix</keyword>
<dbReference type="InterPro" id="IPR017871">
    <property type="entry name" value="ABC_transporter-like_CS"/>
</dbReference>
<dbReference type="InterPro" id="IPR027417">
    <property type="entry name" value="P-loop_NTPase"/>
</dbReference>
<keyword evidence="2 7" id="KW-0812">Transmembrane</keyword>
<evidence type="ECO:0000313" key="11">
    <source>
        <dbReference type="Proteomes" id="UP001284601"/>
    </source>
</evidence>
<dbReference type="GO" id="GO:0005524">
    <property type="term" value="F:ATP binding"/>
    <property type="evidence" value="ECO:0007669"/>
    <property type="project" value="UniProtKB-KW"/>
</dbReference>
<evidence type="ECO:0000256" key="7">
    <source>
        <dbReference type="SAM" id="Phobius"/>
    </source>
</evidence>
<feature type="transmembrane region" description="Helical" evidence="7">
    <location>
        <begin position="134"/>
        <end position="155"/>
    </location>
</feature>
<feature type="transmembrane region" description="Helical" evidence="7">
    <location>
        <begin position="52"/>
        <end position="72"/>
    </location>
</feature>
<evidence type="ECO:0000256" key="2">
    <source>
        <dbReference type="ARBA" id="ARBA00022692"/>
    </source>
</evidence>
<dbReference type="SUPFAM" id="SSF52540">
    <property type="entry name" value="P-loop containing nucleoside triphosphate hydrolases"/>
    <property type="match status" value="1"/>
</dbReference>
<dbReference type="Gene3D" id="3.40.50.300">
    <property type="entry name" value="P-loop containing nucleotide triphosphate hydrolases"/>
    <property type="match status" value="1"/>
</dbReference>
<keyword evidence="4 10" id="KW-0067">ATP-binding</keyword>
<dbReference type="InterPro" id="IPR036640">
    <property type="entry name" value="ABC1_TM_sf"/>
</dbReference>
<dbReference type="SMART" id="SM00382">
    <property type="entry name" value="AAA"/>
    <property type="match status" value="1"/>
</dbReference>
<dbReference type="RefSeq" id="WP_318601383.1">
    <property type="nucleotide sequence ID" value="NZ_JAWSTH010000183.1"/>
</dbReference>
<dbReference type="Proteomes" id="UP001284601">
    <property type="component" value="Unassembled WGS sequence"/>
</dbReference>
<dbReference type="Gene3D" id="1.20.1560.10">
    <property type="entry name" value="ABC transporter type 1, transmembrane domain"/>
    <property type="match status" value="1"/>
</dbReference>
<comment type="subcellular location">
    <subcellularLocation>
        <location evidence="1">Cell membrane</location>
        <topology evidence="1">Multi-pass membrane protein</topology>
    </subcellularLocation>
</comment>
<dbReference type="Pfam" id="PF00664">
    <property type="entry name" value="ABC_membrane"/>
    <property type="match status" value="1"/>
</dbReference>
<dbReference type="InterPro" id="IPR039421">
    <property type="entry name" value="Type_1_exporter"/>
</dbReference>
<feature type="transmembrane region" description="Helical" evidence="7">
    <location>
        <begin position="239"/>
        <end position="266"/>
    </location>
</feature>
<evidence type="ECO:0000256" key="6">
    <source>
        <dbReference type="ARBA" id="ARBA00023136"/>
    </source>
</evidence>
<evidence type="ECO:0000256" key="5">
    <source>
        <dbReference type="ARBA" id="ARBA00022989"/>
    </source>
</evidence>
<evidence type="ECO:0000313" key="10">
    <source>
        <dbReference type="EMBL" id="MDW5598796.1"/>
    </source>
</evidence>
<reference evidence="10 11" key="2">
    <citation type="submission" date="2023-10" db="EMBL/GenBank/DDBJ databases">
        <authorList>
            <person name="Han X.F."/>
        </authorList>
    </citation>
    <scope>NUCLEOTIDE SEQUENCE [LARGE SCALE GENOMIC DNA]</scope>
    <source>
        <strain evidence="10 11">KCTC 39840</strain>
    </source>
</reference>
<dbReference type="InterPro" id="IPR003439">
    <property type="entry name" value="ABC_transporter-like_ATP-bd"/>
</dbReference>
<keyword evidence="3" id="KW-0547">Nucleotide-binding</keyword>
<feature type="transmembrane region" description="Helical" evidence="7">
    <location>
        <begin position="272"/>
        <end position="290"/>
    </location>
</feature>
<comment type="caution">
    <text evidence="10">The sequence shown here is derived from an EMBL/GenBank/DDBJ whole genome shotgun (WGS) entry which is preliminary data.</text>
</comment>
<sequence length="588" mass="60479">MSALARTAALARPRRGRLALSVALGAGAVLAGAALLATSGNLISRAALRPDVLSLLVVIVAVRFFGMARALLRYGERLVSHDLAFRVLADLRARCFRRLAPLVPGDAGRLGTGDLLSRFVADVDQLQHLYLRALAPPLVAVVAIVVCSLAAAIVLPAAGVVLALALLLAATLVPLLTARAAASAARRQAAARAALTQELVETIDASAELAVAGRADDRRARLAAADARLSRLAGADARAGALAVGLGSLLAGLAAVAVLVVAIPAVDDGTLRGIWLAALVLLALAAFEAVEPLGAAARQLRACATAAARLEEITTRVPQVQDPAAPRPLPAGGAVLAFDHVSVRMEGAPVGETGESQLEHDCGSCAGDCAPHGDGGSNDHHLDGPLVLDDVSFAIAPGERVALVGPSGAGKTTIARLAARLIDPDGGTVSLGGVDLREAEQTEVRERVLTIAQSARLFTTTVRENVLLARRSADDAEIVAALRAAGLGGWLEALPHGLDTLVGEDGAQLSGGERQRLLVARGLLSDATLLVLDEPTAHLDQRTARALMRDLDVAAGDRALLTITHDPAQLPRADRVLELRGGRLTTLT</sequence>
<keyword evidence="11" id="KW-1185">Reference proteome</keyword>
<dbReference type="PANTHER" id="PTHR43394:SF1">
    <property type="entry name" value="ATP-BINDING CASSETTE SUB-FAMILY B MEMBER 10, MITOCHONDRIAL"/>
    <property type="match status" value="1"/>
</dbReference>
<feature type="domain" description="ABC transmembrane type-1" evidence="9">
    <location>
        <begin position="19"/>
        <end position="302"/>
    </location>
</feature>
<dbReference type="InterPro" id="IPR003593">
    <property type="entry name" value="AAA+_ATPase"/>
</dbReference>
<dbReference type="PROSITE" id="PS50893">
    <property type="entry name" value="ABC_TRANSPORTER_2"/>
    <property type="match status" value="1"/>
</dbReference>
<dbReference type="PROSITE" id="PS50929">
    <property type="entry name" value="ABC_TM1F"/>
    <property type="match status" value="1"/>
</dbReference>
<gene>
    <name evidence="10" type="ORF">R7226_30840</name>
</gene>
<dbReference type="Pfam" id="PF00005">
    <property type="entry name" value="ABC_tran"/>
    <property type="match status" value="1"/>
</dbReference>
<feature type="domain" description="ABC transporter" evidence="8">
    <location>
        <begin position="371"/>
        <end position="587"/>
    </location>
</feature>
<feature type="transmembrane region" description="Helical" evidence="7">
    <location>
        <begin position="161"/>
        <end position="182"/>
    </location>
</feature>
<dbReference type="EMBL" id="JAWSTH010000183">
    <property type="protein sequence ID" value="MDW5598796.1"/>
    <property type="molecule type" value="Genomic_DNA"/>
</dbReference>
<proteinExistence type="predicted"/>
<organism evidence="10 11">
    <name type="scientific">Conexibacter stalactiti</name>
    <dbReference type="NCBI Taxonomy" id="1940611"/>
    <lineage>
        <taxon>Bacteria</taxon>
        <taxon>Bacillati</taxon>
        <taxon>Actinomycetota</taxon>
        <taxon>Thermoleophilia</taxon>
        <taxon>Solirubrobacterales</taxon>
        <taxon>Conexibacteraceae</taxon>
        <taxon>Conexibacter</taxon>
    </lineage>
</organism>
<dbReference type="PROSITE" id="PS00211">
    <property type="entry name" value="ABC_TRANSPORTER_1"/>
    <property type="match status" value="1"/>
</dbReference>
<reference evidence="11" key="1">
    <citation type="submission" date="2023-07" db="EMBL/GenBank/DDBJ databases">
        <title>Conexibacter stalactiti sp. nov., isolated from stalactites in a lava cave and emended description of the genus Conexibacter.</title>
        <authorList>
            <person name="Lee S.D."/>
        </authorList>
    </citation>
    <scope>NUCLEOTIDE SEQUENCE [LARGE SCALE GENOMIC DNA]</scope>
    <source>
        <strain evidence="11">KCTC 39840</strain>
    </source>
</reference>
<accession>A0ABU4HZV2</accession>
<protein>
    <submittedName>
        <fullName evidence="10">ATP-binding cassette domain-containing protein</fullName>
    </submittedName>
</protein>
<dbReference type="PANTHER" id="PTHR43394">
    <property type="entry name" value="ATP-DEPENDENT PERMEASE MDL1, MITOCHONDRIAL"/>
    <property type="match status" value="1"/>
</dbReference>
<evidence type="ECO:0000256" key="1">
    <source>
        <dbReference type="ARBA" id="ARBA00004651"/>
    </source>
</evidence>
<dbReference type="SUPFAM" id="SSF90123">
    <property type="entry name" value="ABC transporter transmembrane region"/>
    <property type="match status" value="1"/>
</dbReference>